<evidence type="ECO:0000256" key="1">
    <source>
        <dbReference type="SAM" id="MobiDB-lite"/>
    </source>
</evidence>
<evidence type="ECO:0008006" key="5">
    <source>
        <dbReference type="Google" id="ProtNLM"/>
    </source>
</evidence>
<accession>A0A9P7U3K5</accession>
<evidence type="ECO:0000256" key="2">
    <source>
        <dbReference type="SAM" id="Phobius"/>
    </source>
</evidence>
<evidence type="ECO:0000313" key="4">
    <source>
        <dbReference type="Proteomes" id="UP000707071"/>
    </source>
</evidence>
<feature type="compositionally biased region" description="Low complexity" evidence="1">
    <location>
        <begin position="805"/>
        <end position="816"/>
    </location>
</feature>
<name>A0A9P7U3K5_9HYPO</name>
<protein>
    <recommendedName>
        <fullName evidence="5">Glycoprotease family protein</fullName>
    </recommendedName>
</protein>
<dbReference type="Proteomes" id="UP000707071">
    <property type="component" value="Unassembled WGS sequence"/>
</dbReference>
<feature type="compositionally biased region" description="Pro residues" evidence="1">
    <location>
        <begin position="454"/>
        <end position="470"/>
    </location>
</feature>
<feature type="region of interest" description="Disordered" evidence="1">
    <location>
        <begin position="300"/>
        <end position="334"/>
    </location>
</feature>
<proteinExistence type="predicted"/>
<keyword evidence="4" id="KW-1185">Reference proteome</keyword>
<feature type="region of interest" description="Disordered" evidence="1">
    <location>
        <begin position="896"/>
        <end position="920"/>
    </location>
</feature>
<evidence type="ECO:0000313" key="3">
    <source>
        <dbReference type="EMBL" id="KAG6300087.1"/>
    </source>
</evidence>
<gene>
    <name evidence="3" type="ORF">E4U09_007458</name>
</gene>
<feature type="compositionally biased region" description="Basic and acidic residues" evidence="1">
    <location>
        <begin position="318"/>
        <end position="327"/>
    </location>
</feature>
<feature type="region of interest" description="Disordered" evidence="1">
    <location>
        <begin position="502"/>
        <end position="538"/>
    </location>
</feature>
<feature type="compositionally biased region" description="Polar residues" evidence="1">
    <location>
        <begin position="502"/>
        <end position="512"/>
    </location>
</feature>
<reference evidence="3 4" key="1">
    <citation type="journal article" date="2020" name="bioRxiv">
        <title>Whole genome comparisons of ergot fungi reveals the divergence and evolution of species within the genus Claviceps are the result of varying mechanisms driving genome evolution and host range expansion.</title>
        <authorList>
            <person name="Wyka S.A."/>
            <person name="Mondo S.J."/>
            <person name="Liu M."/>
            <person name="Dettman J."/>
            <person name="Nalam V."/>
            <person name="Broders K.D."/>
        </authorList>
    </citation>
    <scope>NUCLEOTIDE SEQUENCE [LARGE SCALE GENOMIC DNA]</scope>
    <source>
        <strain evidence="3 4">Clav52</strain>
    </source>
</reference>
<keyword evidence="2" id="KW-0472">Membrane</keyword>
<feature type="region of interest" description="Disordered" evidence="1">
    <location>
        <begin position="805"/>
        <end position="841"/>
    </location>
</feature>
<keyword evidence="2" id="KW-1133">Transmembrane helix</keyword>
<sequence>MTTSCTHKIGQSEAIKRKSHNMDDWEEWEDEEVFSPIDAGELAGSCQTLASSPQGNANTMCARGSRISASKLGRLTSRKRQKAQNAKAGIRLITDMSAFRRNYPIADDARGGPKARPTKFVDAAALKALEGEPSSASMGNWNWLKKRPAKSPTCGTLPSLGHRSKDQQVSPADEPILIGIALPSSEVMGAQAMGSQPSPPQAPHAPIYTADKAGFNTNAQKSVWSPDTPETSFSFAHWRGPASSMYSNNPKPSRHFLTEKTPPPSVPALPTGDFRGGEETTARHQKRVLSLELGKIPREDSENVSPLTLFEEDGNTDPQRRAKEKGPEVSPESACSRAHGWWDHVVTPFADKTMSFSSHNDKIFLPEEERKEYYTCQDNKHNPAASSAGIVFAGAVPAPIARAPTPRGTPLNCSGGAQHERRRTSSVEEVLVLPVASGSGSGTASRPRVVVTREPPPTSDCPPPYSPPKKPQGRKAFRYRAVFPPGHPMHSHFPPTPISASSGLAGTMSSQRAAPRAANHSPALPQTQTPPLPINAPLPARPAAAFVSSAHIYSTTATRHKVERQRRRHEKEDVLARRAAGFWRGRGCIPSKGCFGRTGREGRQRRRVWMIIWAGILALLLLIILLAVFLTRHHDVAAAAPSIWVNLTDYPPMPTGILTVVGPDNTAAKSGCTEPSTLWSCALPKDDHASVLPYRPDQPTLIMQIQWDNGTERAWNNANGEPPTAAASVARRAHGAAALANAVLRRAKQAAKRAQSAVTTSFAPNPAPPSFKEMWFLGETSDNIQSDHKAGEPAPFYISLLPSSSSPVDASPSQQPRQPVRRESSPVIGNATFRNLIPPPDVEADGSSVPAVMMPHPIQQPVRLYDRGLPTEHYGFYTYFKKTIFLRSITTLPDAAQTEGENSSSTPVPPDQEGGCRKTEASHLVTWGETRLRVQIWTRRLEGNASSLLKAEVGSNATGQQQQQQQPLVVRPGSMPYPVTITQDTHGGDANKKLVWERAIDDRLRVQQDQAQALVNDMAVGGTWVNRRSSGDVRMGGFDGGTGGCKCEWVNWV</sequence>
<organism evidence="3 4">
    <name type="scientific">Claviceps aff. purpurea</name>
    <dbReference type="NCBI Taxonomy" id="1967640"/>
    <lineage>
        <taxon>Eukaryota</taxon>
        <taxon>Fungi</taxon>
        <taxon>Dikarya</taxon>
        <taxon>Ascomycota</taxon>
        <taxon>Pezizomycotina</taxon>
        <taxon>Sordariomycetes</taxon>
        <taxon>Hypocreomycetidae</taxon>
        <taxon>Hypocreales</taxon>
        <taxon>Clavicipitaceae</taxon>
        <taxon>Claviceps</taxon>
    </lineage>
</organism>
<dbReference type="AlphaFoldDB" id="A0A9P7U3K5"/>
<comment type="caution">
    <text evidence="3">The sequence shown here is derived from an EMBL/GenBank/DDBJ whole genome shotgun (WGS) entry which is preliminary data.</text>
</comment>
<feature type="region of interest" description="Disordered" evidence="1">
    <location>
        <begin position="245"/>
        <end position="284"/>
    </location>
</feature>
<feature type="transmembrane region" description="Helical" evidence="2">
    <location>
        <begin position="608"/>
        <end position="630"/>
    </location>
</feature>
<keyword evidence="2" id="KW-0812">Transmembrane</keyword>
<feature type="region of interest" description="Disordered" evidence="1">
    <location>
        <begin position="403"/>
        <end position="473"/>
    </location>
</feature>
<feature type="compositionally biased region" description="Pro residues" evidence="1">
    <location>
        <begin position="528"/>
        <end position="538"/>
    </location>
</feature>
<dbReference type="EMBL" id="SRRH01000076">
    <property type="protein sequence ID" value="KAG6300087.1"/>
    <property type="molecule type" value="Genomic_DNA"/>
</dbReference>